<dbReference type="GO" id="GO:0016757">
    <property type="term" value="F:glycosyltransferase activity"/>
    <property type="evidence" value="ECO:0007669"/>
    <property type="project" value="InterPro"/>
</dbReference>
<dbReference type="KEGG" id="cinf:CINF_0320"/>
<sequence>MKICFVISNLRGGGAERVISVLSSHFADFYDTSLVYFEQEKPFYELNPKINLISLKTPKNRILKILYKIFKIRKISAKHDIIISFMDTTNILVLFSCVFLGKKIFISEHSSYDAIGFKLGLLRRIFYPFSNGLSVLSKQDFEYFTFVKNKAIIYNPFAFYKEFSEQETFNKENLIIFVGRLEDIKGCDIFLNALKIADLKDFRVEILGDGSKKNELESLAKNLNINVKFLGSIKEIQNFYKRAKIIVSSSKSEGLSNVLIESIFYKCLRVATPTNGAKELINDGVDGFLSKDFSPNELAKSIQKAINCDEKISQNAYKNIANFKLENIYQKWLDLIKKG</sequence>
<dbReference type="Gene3D" id="3.40.50.2000">
    <property type="entry name" value="Glycogen Phosphorylase B"/>
    <property type="match status" value="2"/>
</dbReference>
<dbReference type="AlphaFoldDB" id="A0A7H9CKS8"/>
<evidence type="ECO:0000313" key="2">
    <source>
        <dbReference type="EMBL" id="QLI04864.1"/>
    </source>
</evidence>
<keyword evidence="3" id="KW-1185">Reference proteome</keyword>
<dbReference type="Proteomes" id="UP000509414">
    <property type="component" value="Chromosome"/>
</dbReference>
<dbReference type="PANTHER" id="PTHR12526">
    <property type="entry name" value="GLYCOSYLTRANSFERASE"/>
    <property type="match status" value="1"/>
</dbReference>
<evidence type="ECO:0000259" key="1">
    <source>
        <dbReference type="Pfam" id="PF00534"/>
    </source>
</evidence>
<dbReference type="EMBL" id="CP049075">
    <property type="protein sequence ID" value="QLI04864.1"/>
    <property type="molecule type" value="Genomic_DNA"/>
</dbReference>
<dbReference type="InterPro" id="IPR001296">
    <property type="entry name" value="Glyco_trans_1"/>
</dbReference>
<dbReference type="PANTHER" id="PTHR12526:SF630">
    <property type="entry name" value="GLYCOSYLTRANSFERASE"/>
    <property type="match status" value="1"/>
</dbReference>
<protein>
    <submittedName>
        <fullName evidence="2">Glycosyltransferase, family 1</fullName>
    </submittedName>
</protein>
<proteinExistence type="predicted"/>
<organism evidence="2 3">
    <name type="scientific">Candidatus Campylobacter infans</name>
    <dbReference type="NCBI Taxonomy" id="2561898"/>
    <lineage>
        <taxon>Bacteria</taxon>
        <taxon>Pseudomonadati</taxon>
        <taxon>Campylobacterota</taxon>
        <taxon>Epsilonproteobacteria</taxon>
        <taxon>Campylobacterales</taxon>
        <taxon>Campylobacteraceae</taxon>
        <taxon>Campylobacter</taxon>
    </lineage>
</organism>
<dbReference type="RefSeq" id="WP_179975502.1">
    <property type="nucleotide sequence ID" value="NZ_CP049075.1"/>
</dbReference>
<keyword evidence="2" id="KW-0808">Transferase</keyword>
<evidence type="ECO:0000313" key="3">
    <source>
        <dbReference type="Proteomes" id="UP000509414"/>
    </source>
</evidence>
<feature type="domain" description="Glycosyl transferase family 1" evidence="1">
    <location>
        <begin position="163"/>
        <end position="318"/>
    </location>
</feature>
<dbReference type="Pfam" id="PF00534">
    <property type="entry name" value="Glycos_transf_1"/>
    <property type="match status" value="1"/>
</dbReference>
<accession>A0A7H9CKS8</accession>
<name>A0A7H9CKS8_9BACT</name>
<gene>
    <name evidence="2" type="ORF">CINF_0320</name>
</gene>
<dbReference type="SUPFAM" id="SSF53756">
    <property type="entry name" value="UDP-Glycosyltransferase/glycogen phosphorylase"/>
    <property type="match status" value="1"/>
</dbReference>
<reference evidence="2 3" key="1">
    <citation type="submission" date="2020-02" db="EMBL/GenBank/DDBJ databases">
        <title>Complete genome sequence of the novel Campylobacter species Candidatus Campylobacter infans.</title>
        <authorList>
            <person name="Duim B."/>
            <person name="Zomer A."/>
            <person name="van der Graaf L."/>
            <person name="Wagenaar J."/>
        </authorList>
    </citation>
    <scope>NUCLEOTIDE SEQUENCE [LARGE SCALE GENOMIC DNA]</scope>
    <source>
        <strain evidence="2 3">19S00001</strain>
    </source>
</reference>